<evidence type="ECO:0000313" key="2">
    <source>
        <dbReference type="Proteomes" id="UP000006859"/>
    </source>
</evidence>
<protein>
    <submittedName>
        <fullName evidence="1">Uncharacterized protein</fullName>
    </submittedName>
</protein>
<gene>
    <name evidence="1" type="ordered locus">Dda3937_04361</name>
</gene>
<dbReference type="Proteomes" id="UP000006859">
    <property type="component" value="Chromosome"/>
</dbReference>
<reference evidence="1 2" key="1">
    <citation type="journal article" date="2011" name="J. Bacteriol.">
        <title>Genome sequence of the plant-pathogenic bacterium Dickeya dadantii 3937.</title>
        <authorList>
            <person name="Glasner J.D."/>
            <person name="Yang C.H."/>
            <person name="Reverchon S."/>
            <person name="Hugouvieux-Cotte-Pattat N."/>
            <person name="Condemine G."/>
            <person name="Bohin J.P."/>
            <person name="Van Gijsegem F."/>
            <person name="Yang S."/>
            <person name="Franza T."/>
            <person name="Expert D."/>
            <person name="Plunkett G. III"/>
            <person name="San Francisco M.J."/>
            <person name="Charkowski A.O."/>
            <person name="Py B."/>
            <person name="Bell K."/>
            <person name="Rauscher L."/>
            <person name="Rodriguez-Palenzuela P."/>
            <person name="Toussaint A."/>
            <person name="Holeva M.C."/>
            <person name="He S.Y."/>
            <person name="Douet V."/>
            <person name="Boccara M."/>
            <person name="Blanco C."/>
            <person name="Toth I."/>
            <person name="Anderson B.D."/>
            <person name="Biehl B.S."/>
            <person name="Mau B."/>
            <person name="Flynn S.M."/>
            <person name="Barras F."/>
            <person name="Lindeberg M."/>
            <person name="Birch P.R."/>
            <person name="Tsuyumu S."/>
            <person name="Shi X."/>
            <person name="Hibbing M."/>
            <person name="Yap M.N."/>
            <person name="Carpentier M."/>
            <person name="Dassa E."/>
            <person name="Umehara M."/>
            <person name="Kim J.F."/>
            <person name="Rusch M."/>
            <person name="Soni P."/>
            <person name="Mayhew G.F."/>
            <person name="Fouts D.E."/>
            <person name="Gill S.R."/>
            <person name="Blattner F.R."/>
            <person name="Keen N.T."/>
            <person name="Perna N.T."/>
        </authorList>
    </citation>
    <scope>NUCLEOTIDE SEQUENCE [LARGE SCALE GENOMIC DNA]</scope>
    <source>
        <strain evidence="1 2">3937</strain>
    </source>
</reference>
<dbReference type="AlphaFoldDB" id="E0SLC5"/>
<accession>E0SLC5</accession>
<sequence length="82" mass="9291">MVSFATLTIGKMGDGLRKSLNLVAIAQLALELYRRLTQDPHPPMLTVASADATAVVSRARVSGMNRTIPKRLRERRHCWRRY</sequence>
<evidence type="ECO:0000313" key="1">
    <source>
        <dbReference type="EMBL" id="ADM99337.1"/>
    </source>
</evidence>
<proteinExistence type="predicted"/>
<name>E0SLC5_DICD3</name>
<dbReference type="EMBL" id="CP002038">
    <property type="protein sequence ID" value="ADM99337.1"/>
    <property type="molecule type" value="Genomic_DNA"/>
</dbReference>
<dbReference type="HOGENOM" id="CLU_2552828_0_0_6"/>
<organism evidence="1 2">
    <name type="scientific">Dickeya dadantii (strain 3937)</name>
    <name type="common">Erwinia chrysanthemi (strain 3937)</name>
    <dbReference type="NCBI Taxonomy" id="198628"/>
    <lineage>
        <taxon>Bacteria</taxon>
        <taxon>Pseudomonadati</taxon>
        <taxon>Pseudomonadota</taxon>
        <taxon>Gammaproteobacteria</taxon>
        <taxon>Enterobacterales</taxon>
        <taxon>Pectobacteriaceae</taxon>
        <taxon>Dickeya</taxon>
    </lineage>
</organism>
<dbReference type="KEGG" id="ddd:Dda3937_04361"/>
<keyword evidence="2" id="KW-1185">Reference proteome</keyword>